<comment type="caution">
    <text evidence="2">The sequence shown here is derived from an EMBL/GenBank/DDBJ whole genome shotgun (WGS) entry which is preliminary data.</text>
</comment>
<keyword evidence="3" id="KW-1185">Reference proteome</keyword>
<feature type="region of interest" description="Disordered" evidence="1">
    <location>
        <begin position="1"/>
        <end position="20"/>
    </location>
</feature>
<evidence type="ECO:0000256" key="1">
    <source>
        <dbReference type="SAM" id="MobiDB-lite"/>
    </source>
</evidence>
<protein>
    <submittedName>
        <fullName evidence="2">Uncharacterized protein</fullName>
    </submittedName>
</protein>
<reference evidence="2" key="1">
    <citation type="journal article" date="2021" name="J. Hered.">
        <title>Genome Assembly of Salicaceae Populus deltoides (Eastern Cottonwood) I-69 Based on Nanopore Sequencing and Hi-C Technologies.</title>
        <authorList>
            <person name="Bai S."/>
            <person name="Wu H."/>
            <person name="Zhang J."/>
            <person name="Pan Z."/>
            <person name="Zhao W."/>
            <person name="Li Z."/>
            <person name="Tong C."/>
        </authorList>
    </citation>
    <scope>NUCLEOTIDE SEQUENCE</scope>
    <source>
        <tissue evidence="2">Leaf</tissue>
    </source>
</reference>
<name>A0A8T2X3F0_POPDE</name>
<accession>A0A8T2X3F0</accession>
<evidence type="ECO:0000313" key="2">
    <source>
        <dbReference type="EMBL" id="KAH8488049.1"/>
    </source>
</evidence>
<dbReference type="Proteomes" id="UP000807159">
    <property type="component" value="Chromosome 14"/>
</dbReference>
<evidence type="ECO:0000313" key="3">
    <source>
        <dbReference type="Proteomes" id="UP000807159"/>
    </source>
</evidence>
<sequence length="59" mass="6737">MLQYRKQLKRKEEGSSDSKTCIQQSNMRLLHSAAPLLSPKLDVEQEVQEMIKDGMALGF</sequence>
<feature type="non-terminal residue" evidence="2">
    <location>
        <position position="59"/>
    </location>
</feature>
<gene>
    <name evidence="2" type="ORF">H0E87_023933</name>
</gene>
<dbReference type="EMBL" id="JACEGQ020000014">
    <property type="protein sequence ID" value="KAH8488049.1"/>
    <property type="molecule type" value="Genomic_DNA"/>
</dbReference>
<organism evidence="2 3">
    <name type="scientific">Populus deltoides</name>
    <name type="common">Eastern poplar</name>
    <name type="synonym">Eastern cottonwood</name>
    <dbReference type="NCBI Taxonomy" id="3696"/>
    <lineage>
        <taxon>Eukaryota</taxon>
        <taxon>Viridiplantae</taxon>
        <taxon>Streptophyta</taxon>
        <taxon>Embryophyta</taxon>
        <taxon>Tracheophyta</taxon>
        <taxon>Spermatophyta</taxon>
        <taxon>Magnoliopsida</taxon>
        <taxon>eudicotyledons</taxon>
        <taxon>Gunneridae</taxon>
        <taxon>Pentapetalae</taxon>
        <taxon>rosids</taxon>
        <taxon>fabids</taxon>
        <taxon>Malpighiales</taxon>
        <taxon>Salicaceae</taxon>
        <taxon>Saliceae</taxon>
        <taxon>Populus</taxon>
    </lineage>
</organism>
<proteinExistence type="predicted"/>
<dbReference type="AlphaFoldDB" id="A0A8T2X3F0"/>